<evidence type="ECO:0000256" key="10">
    <source>
        <dbReference type="ARBA" id="ARBA00035585"/>
    </source>
</evidence>
<keyword evidence="3" id="KW-0997">Cell inner membrane</keyword>
<comment type="activity regulation">
    <text evidence="11">Na(+) is not transported, but it plays an essential structural role and its presence is essential for fluoride channel function.</text>
</comment>
<dbReference type="Proteomes" id="UP000316008">
    <property type="component" value="Unassembled WGS sequence"/>
</dbReference>
<evidence type="ECO:0000256" key="3">
    <source>
        <dbReference type="ARBA" id="ARBA00022519"/>
    </source>
</evidence>
<feature type="transmembrane region" description="Helical" evidence="11">
    <location>
        <begin position="67"/>
        <end position="84"/>
    </location>
</feature>
<keyword evidence="7 11" id="KW-0472">Membrane</keyword>
<keyword evidence="4 11" id="KW-0812">Transmembrane</keyword>
<comment type="subcellular location">
    <subcellularLocation>
        <location evidence="1 11">Cell membrane</location>
        <topology evidence="1 11">Multi-pass membrane protein</topology>
    </subcellularLocation>
</comment>
<keyword evidence="11" id="KW-0479">Metal-binding</keyword>
<comment type="similarity">
    <text evidence="9 11">Belongs to the fluoride channel Fluc/FEX (TC 1.A.43) family.</text>
</comment>
<sequence>MNVFYVFLGGGIGSLLRFGITQLVLQFPKSVFPVATLVSNLLASALLGVFLVLLMKVKPANAESFQAFWIIGICGGFSTFSTFAKENLELMEGGQWLIAVLNILISISFCIGMVYLGRKLV</sequence>
<dbReference type="GO" id="GO:0140114">
    <property type="term" value="P:cellular detoxification of fluoride"/>
    <property type="evidence" value="ECO:0007669"/>
    <property type="project" value="UniProtKB-UniRule"/>
</dbReference>
<dbReference type="RefSeq" id="WP_144332518.1">
    <property type="nucleotide sequence ID" value="NZ_VLPL01000003.1"/>
</dbReference>
<evidence type="ECO:0000256" key="11">
    <source>
        <dbReference type="HAMAP-Rule" id="MF_00454"/>
    </source>
</evidence>
<dbReference type="PANTHER" id="PTHR28259:SF1">
    <property type="entry name" value="FLUORIDE EXPORT PROTEIN 1-RELATED"/>
    <property type="match status" value="1"/>
</dbReference>
<dbReference type="GO" id="GO:0005886">
    <property type="term" value="C:plasma membrane"/>
    <property type="evidence" value="ECO:0007669"/>
    <property type="project" value="UniProtKB-SubCell"/>
</dbReference>
<evidence type="ECO:0000256" key="4">
    <source>
        <dbReference type="ARBA" id="ARBA00022692"/>
    </source>
</evidence>
<evidence type="ECO:0000256" key="7">
    <source>
        <dbReference type="ARBA" id="ARBA00023136"/>
    </source>
</evidence>
<dbReference type="HAMAP" id="MF_00454">
    <property type="entry name" value="FluC"/>
    <property type="match status" value="1"/>
</dbReference>
<feature type="transmembrane region" description="Helical" evidence="11">
    <location>
        <begin position="96"/>
        <end position="116"/>
    </location>
</feature>
<dbReference type="InterPro" id="IPR003691">
    <property type="entry name" value="FluC"/>
</dbReference>
<keyword evidence="11" id="KW-0915">Sodium</keyword>
<feature type="transmembrane region" description="Helical" evidence="11">
    <location>
        <begin position="5"/>
        <end position="25"/>
    </location>
</feature>
<keyword evidence="6 11" id="KW-0406">Ion transport</keyword>
<feature type="binding site" evidence="11">
    <location>
        <position position="78"/>
    </location>
    <ligand>
        <name>Na(+)</name>
        <dbReference type="ChEBI" id="CHEBI:29101"/>
        <note>structural</note>
    </ligand>
</feature>
<evidence type="ECO:0000256" key="9">
    <source>
        <dbReference type="ARBA" id="ARBA00035120"/>
    </source>
</evidence>
<keyword evidence="13" id="KW-1185">Reference proteome</keyword>
<evidence type="ECO:0000256" key="5">
    <source>
        <dbReference type="ARBA" id="ARBA00022989"/>
    </source>
</evidence>
<dbReference type="AlphaFoldDB" id="A0A556N052"/>
<proteinExistence type="inferred from homology"/>
<evidence type="ECO:0000256" key="1">
    <source>
        <dbReference type="ARBA" id="ARBA00004651"/>
    </source>
</evidence>
<evidence type="ECO:0000313" key="13">
    <source>
        <dbReference type="Proteomes" id="UP000316008"/>
    </source>
</evidence>
<dbReference type="OrthoDB" id="9815830at2"/>
<feature type="transmembrane region" description="Helical" evidence="11">
    <location>
        <begin position="31"/>
        <end position="55"/>
    </location>
</feature>
<keyword evidence="8 11" id="KW-0407">Ion channel</keyword>
<keyword evidence="5 11" id="KW-1133">Transmembrane helix</keyword>
<dbReference type="EMBL" id="VLPL01000003">
    <property type="protein sequence ID" value="TSJ45562.1"/>
    <property type="molecule type" value="Genomic_DNA"/>
</dbReference>
<comment type="caution">
    <text evidence="12">The sequence shown here is derived from an EMBL/GenBank/DDBJ whole genome shotgun (WGS) entry which is preliminary data.</text>
</comment>
<comment type="function">
    <text evidence="11">Fluoride-specific ion channel. Important for reducing fluoride concentration in the cell, thus reducing its toxicity.</text>
</comment>
<comment type="catalytic activity">
    <reaction evidence="10">
        <text>fluoride(in) = fluoride(out)</text>
        <dbReference type="Rhea" id="RHEA:76159"/>
        <dbReference type="ChEBI" id="CHEBI:17051"/>
    </reaction>
    <physiologicalReaction direction="left-to-right" evidence="10">
        <dbReference type="Rhea" id="RHEA:76160"/>
    </physiologicalReaction>
</comment>
<dbReference type="Pfam" id="PF02537">
    <property type="entry name" value="CRCB"/>
    <property type="match status" value="1"/>
</dbReference>
<dbReference type="GO" id="GO:0046872">
    <property type="term" value="F:metal ion binding"/>
    <property type="evidence" value="ECO:0007669"/>
    <property type="project" value="UniProtKB-KW"/>
</dbReference>
<dbReference type="GO" id="GO:0062054">
    <property type="term" value="F:fluoride channel activity"/>
    <property type="evidence" value="ECO:0007669"/>
    <property type="project" value="UniProtKB-UniRule"/>
</dbReference>
<evidence type="ECO:0000256" key="8">
    <source>
        <dbReference type="ARBA" id="ARBA00023303"/>
    </source>
</evidence>
<keyword evidence="2 11" id="KW-1003">Cell membrane</keyword>
<feature type="binding site" evidence="11">
    <location>
        <position position="75"/>
    </location>
    <ligand>
        <name>Na(+)</name>
        <dbReference type="ChEBI" id="CHEBI:29101"/>
        <note>structural</note>
    </ligand>
</feature>
<protein>
    <recommendedName>
        <fullName evidence="11">Fluoride-specific ion channel FluC</fullName>
    </recommendedName>
</protein>
<dbReference type="PANTHER" id="PTHR28259">
    <property type="entry name" value="FLUORIDE EXPORT PROTEIN 1-RELATED"/>
    <property type="match status" value="1"/>
</dbReference>
<evidence type="ECO:0000256" key="2">
    <source>
        <dbReference type="ARBA" id="ARBA00022475"/>
    </source>
</evidence>
<organism evidence="12 13">
    <name type="scientific">Fluviicola chungangensis</name>
    <dbReference type="NCBI Taxonomy" id="2597671"/>
    <lineage>
        <taxon>Bacteria</taxon>
        <taxon>Pseudomonadati</taxon>
        <taxon>Bacteroidota</taxon>
        <taxon>Flavobacteriia</taxon>
        <taxon>Flavobacteriales</taxon>
        <taxon>Crocinitomicaceae</taxon>
        <taxon>Fluviicola</taxon>
    </lineage>
</organism>
<reference evidence="12 13" key="1">
    <citation type="submission" date="2019-07" db="EMBL/GenBank/DDBJ databases">
        <authorList>
            <person name="Huq M.A."/>
        </authorList>
    </citation>
    <scope>NUCLEOTIDE SEQUENCE [LARGE SCALE GENOMIC DNA]</scope>
    <source>
        <strain evidence="12 13">MAH-3</strain>
    </source>
</reference>
<accession>A0A556N052</accession>
<evidence type="ECO:0000313" key="12">
    <source>
        <dbReference type="EMBL" id="TSJ45562.1"/>
    </source>
</evidence>
<evidence type="ECO:0000256" key="6">
    <source>
        <dbReference type="ARBA" id="ARBA00023065"/>
    </source>
</evidence>
<gene>
    <name evidence="11" type="primary">fluC</name>
    <name evidence="11" type="synonym">crcB</name>
    <name evidence="12" type="ORF">FO442_07340</name>
</gene>
<name>A0A556N052_9FLAO</name>
<keyword evidence="11" id="KW-0813">Transport</keyword>